<evidence type="ECO:0000256" key="3">
    <source>
        <dbReference type="ARBA" id="ARBA00023180"/>
    </source>
</evidence>
<keyword evidence="2" id="KW-1015">Disulfide bond</keyword>
<dbReference type="Proteomes" id="UP001153636">
    <property type="component" value="Chromosome 2"/>
</dbReference>
<dbReference type="OrthoDB" id="6732254at2759"/>
<dbReference type="InterPro" id="IPR009003">
    <property type="entry name" value="Peptidase_S1_PA"/>
</dbReference>
<organism evidence="7 8">
    <name type="scientific">Psylliodes chrysocephalus</name>
    <dbReference type="NCBI Taxonomy" id="3402493"/>
    <lineage>
        <taxon>Eukaryota</taxon>
        <taxon>Metazoa</taxon>
        <taxon>Ecdysozoa</taxon>
        <taxon>Arthropoda</taxon>
        <taxon>Hexapoda</taxon>
        <taxon>Insecta</taxon>
        <taxon>Pterygota</taxon>
        <taxon>Neoptera</taxon>
        <taxon>Endopterygota</taxon>
        <taxon>Coleoptera</taxon>
        <taxon>Polyphaga</taxon>
        <taxon>Cucujiformia</taxon>
        <taxon>Chrysomeloidea</taxon>
        <taxon>Chrysomelidae</taxon>
        <taxon>Galerucinae</taxon>
        <taxon>Alticini</taxon>
        <taxon>Psylliodes</taxon>
    </lineage>
</organism>
<protein>
    <recommendedName>
        <fullName evidence="6">Peptidase S1 domain-containing protein</fullName>
    </recommendedName>
</protein>
<accession>A0A9P0GAG3</accession>
<dbReference type="FunFam" id="2.40.10.10:FF:000028">
    <property type="entry name" value="Serine protease easter"/>
    <property type="match status" value="1"/>
</dbReference>
<dbReference type="PROSITE" id="PS50240">
    <property type="entry name" value="TRYPSIN_DOM"/>
    <property type="match status" value="1"/>
</dbReference>
<dbReference type="AlphaFoldDB" id="A0A9P0GAG3"/>
<dbReference type="EMBL" id="OV651814">
    <property type="protein sequence ID" value="CAH1105993.1"/>
    <property type="molecule type" value="Genomic_DNA"/>
</dbReference>
<dbReference type="CDD" id="cd00190">
    <property type="entry name" value="Tryp_SPc"/>
    <property type="match status" value="1"/>
</dbReference>
<dbReference type="InterPro" id="IPR043504">
    <property type="entry name" value="Peptidase_S1_PA_chymotrypsin"/>
</dbReference>
<dbReference type="SMART" id="SM00020">
    <property type="entry name" value="Tryp_SPc"/>
    <property type="match status" value="1"/>
</dbReference>
<dbReference type="InterPro" id="IPR001254">
    <property type="entry name" value="Trypsin_dom"/>
</dbReference>
<evidence type="ECO:0000313" key="7">
    <source>
        <dbReference type="EMBL" id="CAH1105993.1"/>
    </source>
</evidence>
<feature type="chain" id="PRO_5040160259" description="Peptidase S1 domain-containing protein" evidence="5">
    <location>
        <begin position="22"/>
        <end position="302"/>
    </location>
</feature>
<evidence type="ECO:0000256" key="1">
    <source>
        <dbReference type="ARBA" id="ARBA00022729"/>
    </source>
</evidence>
<dbReference type="PANTHER" id="PTHR24256">
    <property type="entry name" value="TRYPTASE-RELATED"/>
    <property type="match status" value="1"/>
</dbReference>
<dbReference type="Gene3D" id="2.40.10.10">
    <property type="entry name" value="Trypsin-like serine proteases"/>
    <property type="match status" value="2"/>
</dbReference>
<dbReference type="GO" id="GO:0006508">
    <property type="term" value="P:proteolysis"/>
    <property type="evidence" value="ECO:0007669"/>
    <property type="project" value="InterPro"/>
</dbReference>
<keyword evidence="1 5" id="KW-0732">Signal</keyword>
<gene>
    <name evidence="7" type="ORF">PSYICH_LOCUS7612</name>
</gene>
<evidence type="ECO:0000259" key="6">
    <source>
        <dbReference type="PROSITE" id="PS50240"/>
    </source>
</evidence>
<feature type="signal peptide" evidence="5">
    <location>
        <begin position="1"/>
        <end position="21"/>
    </location>
</feature>
<dbReference type="GO" id="GO:0004252">
    <property type="term" value="F:serine-type endopeptidase activity"/>
    <property type="evidence" value="ECO:0007669"/>
    <property type="project" value="InterPro"/>
</dbReference>
<reference evidence="7" key="1">
    <citation type="submission" date="2022-01" db="EMBL/GenBank/DDBJ databases">
        <authorList>
            <person name="King R."/>
        </authorList>
    </citation>
    <scope>NUCLEOTIDE SEQUENCE</scope>
</reference>
<proteinExistence type="inferred from homology"/>
<sequence>MYLKLVVSFMALSFILCKIAAKPNHNFPTQSRIKRTPYNLNPAIPDESICGNSVYANEVRGYRSAFIGEFPWVARIQFEQTKGLFPCEGALINSRYVVTTGMCTTFKRFGNIVKIRLGDHNCQNNYIACKTEYIDVGPEEIITHRDYYIEEEHHIPNNIGLIRLDREIHYSDTVQPICLPKPEEAPLKVGELVIESGWFSNYRNSDDKILAEFYIVPLEDCIEFYKKRNASVLESNICAQGANNSLCATCTGGPLTQRRGSRKWYLEGILSFSSFICGNISFPSAYTDVRYYLDWIHTNVRN</sequence>
<comment type="similarity">
    <text evidence="4">Belongs to the peptidase S1 family. CLIP subfamily.</text>
</comment>
<evidence type="ECO:0000313" key="8">
    <source>
        <dbReference type="Proteomes" id="UP001153636"/>
    </source>
</evidence>
<name>A0A9P0GAG3_9CUCU</name>
<feature type="domain" description="Peptidase S1" evidence="6">
    <location>
        <begin position="49"/>
        <end position="301"/>
    </location>
</feature>
<keyword evidence="3" id="KW-0325">Glycoprotein</keyword>
<dbReference type="Pfam" id="PF00089">
    <property type="entry name" value="Trypsin"/>
    <property type="match status" value="1"/>
</dbReference>
<dbReference type="InterPro" id="IPR051487">
    <property type="entry name" value="Ser/Thr_Proteases_Immune/Dev"/>
</dbReference>
<evidence type="ECO:0000256" key="5">
    <source>
        <dbReference type="SAM" id="SignalP"/>
    </source>
</evidence>
<evidence type="ECO:0000256" key="2">
    <source>
        <dbReference type="ARBA" id="ARBA00023157"/>
    </source>
</evidence>
<keyword evidence="8" id="KW-1185">Reference proteome</keyword>
<dbReference type="SUPFAM" id="SSF50494">
    <property type="entry name" value="Trypsin-like serine proteases"/>
    <property type="match status" value="1"/>
</dbReference>
<evidence type="ECO:0000256" key="4">
    <source>
        <dbReference type="ARBA" id="ARBA00024195"/>
    </source>
</evidence>